<dbReference type="Gene3D" id="2.60.40.10">
    <property type="entry name" value="Immunoglobulins"/>
    <property type="match status" value="1"/>
</dbReference>
<evidence type="ECO:0000256" key="1">
    <source>
        <dbReference type="ARBA" id="ARBA00000548"/>
    </source>
</evidence>
<dbReference type="Gene3D" id="2.60.40.1120">
    <property type="entry name" value="Carboxypeptidase-like, regulatory domain"/>
    <property type="match status" value="3"/>
</dbReference>
<evidence type="ECO:0000256" key="6">
    <source>
        <dbReference type="SAM" id="MobiDB-lite"/>
    </source>
</evidence>
<dbReference type="PANTHER" id="PTHR23303">
    <property type="entry name" value="CARBOXYPEPTIDASE REGULATORY REGION-CONTAINING"/>
    <property type="match status" value="1"/>
</dbReference>
<proteinExistence type="predicted"/>
<dbReference type="GO" id="GO:0030246">
    <property type="term" value="F:carbohydrate binding"/>
    <property type="evidence" value="ECO:0007669"/>
    <property type="project" value="InterPro"/>
</dbReference>
<dbReference type="Pfam" id="PF13620">
    <property type="entry name" value="CarboxypepD_reg"/>
    <property type="match status" value="3"/>
</dbReference>
<protein>
    <recommendedName>
        <fullName evidence="2">alpha-amylase</fullName>
        <ecNumber evidence="2">3.2.1.1</ecNumber>
    </recommendedName>
    <alternativeName>
        <fullName evidence="5">1,4-alpha-D-glucan glucanohydrolase</fullName>
    </alternativeName>
</protein>
<feature type="signal peptide" evidence="7">
    <location>
        <begin position="1"/>
        <end position="33"/>
    </location>
</feature>
<dbReference type="EMBL" id="BOQN01000068">
    <property type="protein sequence ID" value="GIM93654.1"/>
    <property type="molecule type" value="Genomic_DNA"/>
</dbReference>
<dbReference type="InterPro" id="IPR013783">
    <property type="entry name" value="Ig-like_fold"/>
</dbReference>
<comment type="catalytic activity">
    <reaction evidence="1">
        <text>Endohydrolysis of (1-&gt;4)-alpha-D-glucosidic linkages in polysaccharides containing three or more (1-&gt;4)-alpha-linked D-glucose units.</text>
        <dbReference type="EC" id="3.2.1.1"/>
    </reaction>
</comment>
<feature type="region of interest" description="Disordered" evidence="6">
    <location>
        <begin position="730"/>
        <end position="763"/>
    </location>
</feature>
<evidence type="ECO:0000259" key="8">
    <source>
        <dbReference type="SMART" id="SM00560"/>
    </source>
</evidence>
<dbReference type="SUPFAM" id="SSF49452">
    <property type="entry name" value="Starch-binding domain-like"/>
    <property type="match status" value="4"/>
</dbReference>
<accession>A0A919TCU0</accession>
<sequence>MLPAFPSRWIIRLGVPLLLLSTLVGLPAAPAGAAPVAKPACAAEQPTEAAATVSSRSCGKRVEILTERSEVTQTFVNPDGTHTLEESIEPVRVKHGSTWVPIDTTLKATAAGVEPRAAALPMTLSAGGDGPLARLRDGANELSFSWPGPLPKPVLRGNIALYPNVLPHVDLQVTADSLGFSELLIVRDRTAAADPRLSNLKFGLATKGVNVRTTPEGGLVARDKHGASVFTAPAPLMWDATVQDAAQTAAEDTETPPKKAKPSGRTDAVASAGRRSVMPVSVAKGTLSLRPDAKLLADPGTKFPVYIDPSVTGAIAGGAWTTVWSKYKTSSFWKNASALNNGSTYGSAGAGRTEDCSGCSDYIVRSFFSMDVSKVRSKQILSATFRIEQRHAWTCSPKSNAKIWMTSGISSSVTWNNQPTWYSSYTAQTAANRKIGAIHGCAGTGTIEFNTTAMVAHAAASNWTSLTLGLRAIDESTKNQWKRFNHASPKLAITYNTAPAAPSGRNSDAKGCATGSARPYVRTLTPTLAAKQTDPDNDQGLTTSFYWWESGAARSETNKVSQSAGNNTIVSKVVPSGKLTDGKTYVWQARTNDAHATGGFSATCEFTIDVSAPAAPASVTSPDYPAATPSGGVGLSGQFTFAPPASGAADLAGYAWTLDGGVQASAATQVAASPGQSVSVPYVPLRDGVYTMRVWTKDRAGWFSSAALSYSFTVKAGTGPAAQWSFDDTGTTSADDAGHGNTLTLSSGATRATGRGGTGSALTLNGSSGAATLTGAITAPHPTTGAATPVNTTTSFAVTARVRLAATGGTGQPTAVSAFGTRTSAYTLGYSATDNKWRFSMAGADADNPTLYSALSNAAPTAGKWTLLAGTYDASAKKLTLFVDGVAQTATATLTGGFNASTGFAIGKRRWNGADDGFLNGGVDDVRFYSFIPATSKIAELAVPVMPTVTLPGGDSVPVGTAANVVIGSGSDINVVSYRYSFNSETLDRTATPSAAGGSVTVALNTATAGSIVIRAVAVDSAGRVSSTVGQVRLSLTQPATLSGFVTDGDLNPLPGAVVRLDPGGVSASVAADGTYTLTGFSAGTYTVTGTYGGPCGLRSVYADLPIAGDSTFDLMLTPVTDQLGYTCGTQAQTFSPADQSVVALTGDNAVTTVTLPFAFPFYGQAYRTAWVDTNGIVSFTDPGGSHPYDGSSLPSAVNPNAMVAPFWDDLVVDSSASVRTASAGSGSSATFAVEWRNVQRKADTSQRVSFSAVLTADGTVTTNYTGLDSTAEKGAAAAVGIAAPDAEDALTYSRNTPALADGQAVVFDHPEGVGALELHSLSGKVLSTAGAGISGAKVTLDPGGLSTTTASDGTYRFDGLVADTYTVYSEQNQKCPQVAKEVVDLSADTVRNLQRGLDYGGMGYACAQVTGTFTAAATALALTGDDATAGVTLPFAVPFHGRSYTSATVSTNGFLTFDTNLGVNTYANPAMPTAAAPNAVVAPFWDDLQIDASASVRTDTIGTAPNRKYIIEWRNALFRPSGPDRITFEVVFTETTGEIAFNYGTLATALQQGSAATIGIENASGTVATLFSFQEARVNSNGTITFTPHAAGTISGSTSVAVTGAAAPGLTVTLNPGGRTTVTDSAGNYSFAGVPIGEYTVQVATGTNACPGRYAKQIVNFPGNTMDVDLSVMTAGDEFGYTCTAGSTTFVPGTVTEDWTGDEATWQKNPPFPIKLYGEAYTSAWINSNGLLAFKDPMYFGWISPNNNELPTPTAEGQPDAAVYPHWYDWALDSSSHIATTTTGTAPNRKWVVEWRNVYRSGDTATRATFETVFGEDGTITFAYGSIPSASLPARGSSATVGIENASGTIGFQYLYDEALLETGKGVTFTPSPPGAGSITGTVSCQSAAVAGATVAAAGQTTTTATDGTYRIDNVPAGTYAVIATRDGTCAGSTVDDVTVGTGTVVAADFAGVATPAGAGYRLTEQPVTYTPADTTVLPVTGDEDYQPVTLPFPVTLYGQTYNTGYVDSNGLVTFEDPGTPNSDAWPIPSPRFPEEPNAAVYPFWHDWVVDSSASVRTATRGTAPNRQYVIEWRNVSSYEDPTTRTTFQVIFDESGGYSFAYPAITGTFLTKGGAATIGIENADGTWALQYTYRQPVLRPGIGLRFDPPQ</sequence>
<evidence type="ECO:0000256" key="2">
    <source>
        <dbReference type="ARBA" id="ARBA00012595"/>
    </source>
</evidence>
<evidence type="ECO:0000313" key="10">
    <source>
        <dbReference type="Proteomes" id="UP000677082"/>
    </source>
</evidence>
<dbReference type="GO" id="GO:0005975">
    <property type="term" value="P:carbohydrate metabolic process"/>
    <property type="evidence" value="ECO:0007669"/>
    <property type="project" value="UniProtKB-ARBA"/>
</dbReference>
<dbReference type="SUPFAM" id="SSF49899">
    <property type="entry name" value="Concanavalin A-like lectins/glucanases"/>
    <property type="match status" value="1"/>
</dbReference>
<keyword evidence="4" id="KW-1015">Disulfide bond</keyword>
<dbReference type="InterPro" id="IPR051417">
    <property type="entry name" value="SDr/BOS_complex"/>
</dbReference>
<dbReference type="Proteomes" id="UP000677082">
    <property type="component" value="Unassembled WGS sequence"/>
</dbReference>
<feature type="region of interest" description="Disordered" evidence="6">
    <location>
        <begin position="245"/>
        <end position="272"/>
    </location>
</feature>
<dbReference type="GO" id="GO:0004556">
    <property type="term" value="F:alpha-amylase activity"/>
    <property type="evidence" value="ECO:0007669"/>
    <property type="project" value="UniProtKB-EC"/>
</dbReference>
<organism evidence="9 10">
    <name type="scientific">Paractinoplanes toevensis</name>
    <dbReference type="NCBI Taxonomy" id="571911"/>
    <lineage>
        <taxon>Bacteria</taxon>
        <taxon>Bacillati</taxon>
        <taxon>Actinomycetota</taxon>
        <taxon>Actinomycetes</taxon>
        <taxon>Micromonosporales</taxon>
        <taxon>Micromonosporaceae</taxon>
        <taxon>Paractinoplanes</taxon>
    </lineage>
</organism>
<dbReference type="Gene3D" id="2.60.120.200">
    <property type="match status" value="1"/>
</dbReference>
<dbReference type="SMART" id="SM00560">
    <property type="entry name" value="LamGL"/>
    <property type="match status" value="1"/>
</dbReference>
<dbReference type="InterPro" id="IPR006558">
    <property type="entry name" value="LamG-like"/>
</dbReference>
<evidence type="ECO:0000256" key="3">
    <source>
        <dbReference type="ARBA" id="ARBA00022729"/>
    </source>
</evidence>
<comment type="caution">
    <text evidence="9">The sequence shown here is derived from an EMBL/GenBank/DDBJ whole genome shotgun (WGS) entry which is preliminary data.</text>
</comment>
<dbReference type="InterPro" id="IPR013320">
    <property type="entry name" value="ConA-like_dom_sf"/>
</dbReference>
<evidence type="ECO:0000256" key="4">
    <source>
        <dbReference type="ARBA" id="ARBA00023157"/>
    </source>
</evidence>
<keyword evidence="10" id="KW-1185">Reference proteome</keyword>
<reference evidence="9 10" key="1">
    <citation type="submission" date="2021-03" db="EMBL/GenBank/DDBJ databases">
        <title>Whole genome shotgun sequence of Actinoplanes toevensis NBRC 105298.</title>
        <authorList>
            <person name="Komaki H."/>
            <person name="Tamura T."/>
        </authorList>
    </citation>
    <scope>NUCLEOTIDE SEQUENCE [LARGE SCALE GENOMIC DNA]</scope>
    <source>
        <strain evidence="9 10">NBRC 105298</strain>
    </source>
</reference>
<evidence type="ECO:0000256" key="5">
    <source>
        <dbReference type="ARBA" id="ARBA00030238"/>
    </source>
</evidence>
<gene>
    <name evidence="9" type="ORF">Ato02nite_054470</name>
</gene>
<name>A0A919TCU0_9ACTN</name>
<evidence type="ECO:0000256" key="7">
    <source>
        <dbReference type="SAM" id="SignalP"/>
    </source>
</evidence>
<dbReference type="InterPro" id="IPR013784">
    <property type="entry name" value="Carb-bd-like_fold"/>
</dbReference>
<keyword evidence="3 7" id="KW-0732">Signal</keyword>
<evidence type="ECO:0000313" key="9">
    <source>
        <dbReference type="EMBL" id="GIM93654.1"/>
    </source>
</evidence>
<dbReference type="PANTHER" id="PTHR23303:SF14">
    <property type="entry name" value="BOS COMPLEX SUBUNIT NOMO1-RELATED"/>
    <property type="match status" value="1"/>
</dbReference>
<feature type="chain" id="PRO_5039686759" description="alpha-amylase" evidence="7">
    <location>
        <begin position="34"/>
        <end position="2151"/>
    </location>
</feature>
<dbReference type="EC" id="3.2.1.1" evidence="2"/>
<feature type="domain" description="LamG-like jellyroll fold" evidence="8">
    <location>
        <begin position="794"/>
        <end position="936"/>
    </location>
</feature>